<keyword evidence="3" id="KW-0411">Iron-sulfur</keyword>
<evidence type="ECO:0000256" key="2">
    <source>
        <dbReference type="ARBA" id="ARBA00023004"/>
    </source>
</evidence>
<dbReference type="Pfam" id="PF13183">
    <property type="entry name" value="Fer4_8"/>
    <property type="match status" value="1"/>
</dbReference>
<keyword evidence="1" id="KW-0479">Metal-binding</keyword>
<dbReference type="Proteomes" id="UP000076964">
    <property type="component" value="Unassembled WGS sequence"/>
</dbReference>
<dbReference type="OrthoDB" id="9773828at2"/>
<comment type="caution">
    <text evidence="5">The sequence shown here is derived from an EMBL/GenBank/DDBJ whole genome shotgun (WGS) entry which is preliminary data.</text>
</comment>
<keyword evidence="2" id="KW-0408">Iron</keyword>
<dbReference type="PROSITE" id="PS51379">
    <property type="entry name" value="4FE4S_FER_2"/>
    <property type="match status" value="1"/>
</dbReference>
<dbReference type="EMBL" id="LSFI01000070">
    <property type="protein sequence ID" value="OAG26766.1"/>
    <property type="molecule type" value="Genomic_DNA"/>
</dbReference>
<protein>
    <recommendedName>
        <fullName evidence="4">4Fe-4S ferredoxin-type domain-containing protein</fullName>
    </recommendedName>
</protein>
<evidence type="ECO:0000313" key="5">
    <source>
        <dbReference type="EMBL" id="OAG26766.1"/>
    </source>
</evidence>
<dbReference type="SUPFAM" id="SSF46548">
    <property type="entry name" value="alpha-helical ferredoxin"/>
    <property type="match status" value="1"/>
</dbReference>
<sequence length="322" mass="36767">MNSLTFKLREKARQILKEGQAEAILAFTEGPTPFKPRLALIKSPEEAERIVWPGFSGLNPLTLWPKIKDIKTAIFATGCISRTLAVLIKEKQLEREEIYVVGVPCPGLLDPQKIPDKPEIKKIDEKEEKIFFETQKETKVFLRRELLRETCLSCRHPSPTLYDEILEGESLTPSKIPFSRVEELEKLSSEERAYWFFEKIVSPCIRCYACRNACPLCYCPQCFVDDSRPQWVGKTRDPIDNLLYHLVRAFHLAGRCVNCGSCEAACPLGLPLQVLNQKLIKEAFENFTYEAGLDLESPLLFDTYDEKDPDDFIVTAKRKTGG</sequence>
<evidence type="ECO:0000313" key="6">
    <source>
        <dbReference type="Proteomes" id="UP000076964"/>
    </source>
</evidence>
<dbReference type="InterPro" id="IPR009051">
    <property type="entry name" value="Helical_ferredxn"/>
</dbReference>
<dbReference type="STRING" id="1795632.TH606_10560"/>
<dbReference type="InterPro" id="IPR017896">
    <property type="entry name" value="4Fe4S_Fe-S-bd"/>
</dbReference>
<gene>
    <name evidence="5" type="ORF">TH606_10560</name>
</gene>
<dbReference type="RefSeq" id="WP_068543832.1">
    <property type="nucleotide sequence ID" value="NZ_LSFI01000070.1"/>
</dbReference>
<evidence type="ECO:0000259" key="4">
    <source>
        <dbReference type="PROSITE" id="PS51379"/>
    </source>
</evidence>
<dbReference type="GO" id="GO:0046872">
    <property type="term" value="F:metal ion binding"/>
    <property type="evidence" value="ECO:0007669"/>
    <property type="project" value="UniProtKB-KW"/>
</dbReference>
<evidence type="ECO:0000256" key="1">
    <source>
        <dbReference type="ARBA" id="ARBA00022723"/>
    </source>
</evidence>
<dbReference type="InterPro" id="IPR017900">
    <property type="entry name" value="4Fe4S_Fe_S_CS"/>
</dbReference>
<accession>A0A177E4X0</accession>
<reference evidence="5 6" key="1">
    <citation type="submission" date="2016-02" db="EMBL/GenBank/DDBJ databases">
        <title>Draft genome sequence of Thermodesulfatator sp. S606.</title>
        <authorList>
            <person name="Lai Q."/>
            <person name="Cao J."/>
            <person name="Dupont S."/>
            <person name="Shao Z."/>
            <person name="Jebbar M."/>
            <person name="Alain K."/>
        </authorList>
    </citation>
    <scope>NUCLEOTIDE SEQUENCE [LARGE SCALE GENOMIC DNA]</scope>
    <source>
        <strain evidence="5 6">S606</strain>
    </source>
</reference>
<keyword evidence="6" id="KW-1185">Reference proteome</keyword>
<dbReference type="AlphaFoldDB" id="A0A177E4X0"/>
<dbReference type="GO" id="GO:0051536">
    <property type="term" value="F:iron-sulfur cluster binding"/>
    <property type="evidence" value="ECO:0007669"/>
    <property type="project" value="UniProtKB-KW"/>
</dbReference>
<dbReference type="Gene3D" id="1.10.1060.10">
    <property type="entry name" value="Alpha-helical ferredoxin"/>
    <property type="match status" value="1"/>
</dbReference>
<feature type="domain" description="4Fe-4S ferredoxin-type" evidence="4">
    <location>
        <begin position="247"/>
        <end position="277"/>
    </location>
</feature>
<name>A0A177E4X0_9BACT</name>
<organism evidence="5 6">
    <name type="scientific">Thermodesulfatator autotrophicus</name>
    <dbReference type="NCBI Taxonomy" id="1795632"/>
    <lineage>
        <taxon>Bacteria</taxon>
        <taxon>Pseudomonadati</taxon>
        <taxon>Thermodesulfobacteriota</taxon>
        <taxon>Thermodesulfobacteria</taxon>
        <taxon>Thermodesulfobacteriales</taxon>
        <taxon>Thermodesulfatatoraceae</taxon>
        <taxon>Thermodesulfatator</taxon>
    </lineage>
</organism>
<proteinExistence type="predicted"/>
<dbReference type="PROSITE" id="PS00198">
    <property type="entry name" value="4FE4S_FER_1"/>
    <property type="match status" value="1"/>
</dbReference>
<evidence type="ECO:0000256" key="3">
    <source>
        <dbReference type="ARBA" id="ARBA00023014"/>
    </source>
</evidence>